<keyword evidence="1" id="KW-1133">Transmembrane helix</keyword>
<protein>
    <submittedName>
        <fullName evidence="2">Uncharacterized protein</fullName>
    </submittedName>
</protein>
<feature type="transmembrane region" description="Helical" evidence="1">
    <location>
        <begin position="12"/>
        <end position="32"/>
    </location>
</feature>
<proteinExistence type="predicted"/>
<accession>A0ABW8LMP8</accession>
<sequence length="83" mass="8789">MDFSELTGVSLGYALLLVALFTTVIVGSLHIARDALLSDYPPAIQERYGEQSERGRRTAAAAGLPRPAALHGAARYGGHARVP</sequence>
<keyword evidence="1" id="KW-0812">Transmembrane</keyword>
<keyword evidence="1" id="KW-0472">Membrane</keyword>
<reference evidence="2 3" key="1">
    <citation type="submission" date="2024-11" db="EMBL/GenBank/DDBJ databases">
        <title>The Natural Products Discovery Center: Release of the First 8490 Sequenced Strains for Exploring Actinobacteria Biosynthetic Diversity.</title>
        <authorList>
            <person name="Kalkreuter E."/>
            <person name="Kautsar S.A."/>
            <person name="Yang D."/>
            <person name="Bader C.D."/>
            <person name="Teijaro C.N."/>
            <person name="Fluegel L."/>
            <person name="Davis C.M."/>
            <person name="Simpson J.R."/>
            <person name="Lauterbach L."/>
            <person name="Steele A.D."/>
            <person name="Gui C."/>
            <person name="Meng S."/>
            <person name="Li G."/>
            <person name="Viehrig K."/>
            <person name="Ye F."/>
            <person name="Su P."/>
            <person name="Kiefer A.F."/>
            <person name="Nichols A."/>
            <person name="Cepeda A.J."/>
            <person name="Yan W."/>
            <person name="Fan B."/>
            <person name="Jiang Y."/>
            <person name="Adhikari A."/>
            <person name="Zheng C.-J."/>
            <person name="Schuster L."/>
            <person name="Cowan T.M."/>
            <person name="Smanski M.J."/>
            <person name="Chevrette M.G."/>
            <person name="De Carvalho L.P.S."/>
            <person name="Shen B."/>
        </authorList>
    </citation>
    <scope>NUCLEOTIDE SEQUENCE [LARGE SCALE GENOMIC DNA]</scope>
    <source>
        <strain evidence="2 3">NPDC020863</strain>
    </source>
</reference>
<evidence type="ECO:0000256" key="1">
    <source>
        <dbReference type="SAM" id="Phobius"/>
    </source>
</evidence>
<name>A0ABW8LMP8_9ACTN</name>
<evidence type="ECO:0000313" key="3">
    <source>
        <dbReference type="Proteomes" id="UP001620295"/>
    </source>
</evidence>
<dbReference type="Proteomes" id="UP001620295">
    <property type="component" value="Unassembled WGS sequence"/>
</dbReference>
<evidence type="ECO:0000313" key="2">
    <source>
        <dbReference type="EMBL" id="MFK4267196.1"/>
    </source>
</evidence>
<comment type="caution">
    <text evidence="2">The sequence shown here is derived from an EMBL/GenBank/DDBJ whole genome shotgun (WGS) entry which is preliminary data.</text>
</comment>
<dbReference type="EMBL" id="JBJDQH010000006">
    <property type="protein sequence ID" value="MFK4267196.1"/>
    <property type="molecule type" value="Genomic_DNA"/>
</dbReference>
<dbReference type="RefSeq" id="WP_358640447.1">
    <property type="nucleotide sequence ID" value="NZ_JBFAEV010000016.1"/>
</dbReference>
<keyword evidence="3" id="KW-1185">Reference proteome</keyword>
<gene>
    <name evidence="2" type="ORF">ACI2L5_19980</name>
</gene>
<organism evidence="2 3">
    <name type="scientific">Streptomyces milbemycinicus</name>
    <dbReference type="NCBI Taxonomy" id="476552"/>
    <lineage>
        <taxon>Bacteria</taxon>
        <taxon>Bacillati</taxon>
        <taxon>Actinomycetota</taxon>
        <taxon>Actinomycetes</taxon>
        <taxon>Kitasatosporales</taxon>
        <taxon>Streptomycetaceae</taxon>
        <taxon>Streptomyces</taxon>
    </lineage>
</organism>